<accession>A0A0F9VNL0</accession>
<name>A0A0F9VNL0_9ZZZZ</name>
<dbReference type="EMBL" id="LAZR01000018">
    <property type="protein sequence ID" value="KKO05640.1"/>
    <property type="molecule type" value="Genomic_DNA"/>
</dbReference>
<evidence type="ECO:0000313" key="1">
    <source>
        <dbReference type="EMBL" id="KKO05640.1"/>
    </source>
</evidence>
<dbReference type="AlphaFoldDB" id="A0A0F9VNL0"/>
<proteinExistence type="predicted"/>
<organism evidence="1">
    <name type="scientific">marine sediment metagenome</name>
    <dbReference type="NCBI Taxonomy" id="412755"/>
    <lineage>
        <taxon>unclassified sequences</taxon>
        <taxon>metagenomes</taxon>
        <taxon>ecological metagenomes</taxon>
    </lineage>
</organism>
<sequence length="44" mass="4649">MQPVTTLIKAVNLQPEMAGVSAVGVGSVASYWYWFSHGVPLADA</sequence>
<reference evidence="1" key="1">
    <citation type="journal article" date="2015" name="Nature">
        <title>Complex archaea that bridge the gap between prokaryotes and eukaryotes.</title>
        <authorList>
            <person name="Spang A."/>
            <person name="Saw J.H."/>
            <person name="Jorgensen S.L."/>
            <person name="Zaremba-Niedzwiedzka K."/>
            <person name="Martijn J."/>
            <person name="Lind A.E."/>
            <person name="van Eijk R."/>
            <person name="Schleper C."/>
            <person name="Guy L."/>
            <person name="Ettema T.J."/>
        </authorList>
    </citation>
    <scope>NUCLEOTIDE SEQUENCE</scope>
</reference>
<protein>
    <submittedName>
        <fullName evidence="1">Uncharacterized protein</fullName>
    </submittedName>
</protein>
<gene>
    <name evidence="1" type="ORF">LCGC14_0072800</name>
</gene>
<comment type="caution">
    <text evidence="1">The sequence shown here is derived from an EMBL/GenBank/DDBJ whole genome shotgun (WGS) entry which is preliminary data.</text>
</comment>